<protein>
    <submittedName>
        <fullName evidence="1">Uncharacterized protein</fullName>
    </submittedName>
</protein>
<sequence length="73" mass="8768">AWVDFLDMYEKVAVRNYIVGMEKDKMHERGISMRIHERMENSTYIDLETNKKTHSAEMVKVVRQHLSDIKKEK</sequence>
<dbReference type="EMBL" id="BART01020033">
    <property type="protein sequence ID" value="GAG99258.1"/>
    <property type="molecule type" value="Genomic_DNA"/>
</dbReference>
<reference evidence="1" key="1">
    <citation type="journal article" date="2014" name="Front. Microbiol.">
        <title>High frequency of phylogenetically diverse reductive dehalogenase-homologous genes in deep subseafloor sedimentary metagenomes.</title>
        <authorList>
            <person name="Kawai M."/>
            <person name="Futagami T."/>
            <person name="Toyoda A."/>
            <person name="Takaki Y."/>
            <person name="Nishi S."/>
            <person name="Hori S."/>
            <person name="Arai W."/>
            <person name="Tsubouchi T."/>
            <person name="Morono Y."/>
            <person name="Uchiyama I."/>
            <person name="Ito T."/>
            <person name="Fujiyama A."/>
            <person name="Inagaki F."/>
            <person name="Takami H."/>
        </authorList>
    </citation>
    <scope>NUCLEOTIDE SEQUENCE</scope>
    <source>
        <strain evidence="1">Expedition CK06-06</strain>
    </source>
</reference>
<comment type="caution">
    <text evidence="1">The sequence shown here is derived from an EMBL/GenBank/DDBJ whole genome shotgun (WGS) entry which is preliminary data.</text>
</comment>
<gene>
    <name evidence="1" type="ORF">S01H4_37312</name>
</gene>
<organism evidence="1">
    <name type="scientific">marine sediment metagenome</name>
    <dbReference type="NCBI Taxonomy" id="412755"/>
    <lineage>
        <taxon>unclassified sequences</taxon>
        <taxon>metagenomes</taxon>
        <taxon>ecological metagenomes</taxon>
    </lineage>
</organism>
<feature type="non-terminal residue" evidence="1">
    <location>
        <position position="1"/>
    </location>
</feature>
<proteinExistence type="predicted"/>
<dbReference type="AlphaFoldDB" id="X1CT31"/>
<evidence type="ECO:0000313" key="1">
    <source>
        <dbReference type="EMBL" id="GAG99258.1"/>
    </source>
</evidence>
<name>X1CT31_9ZZZZ</name>
<accession>X1CT31</accession>